<keyword evidence="2" id="KW-0479">Metal-binding</keyword>
<dbReference type="Proteomes" id="UP001165063">
    <property type="component" value="Unassembled WGS sequence"/>
</dbReference>
<evidence type="ECO:0000259" key="8">
    <source>
        <dbReference type="PROSITE" id="PS50048"/>
    </source>
</evidence>
<keyword evidence="6" id="KW-0539">Nucleus</keyword>
<dbReference type="Pfam" id="PF00172">
    <property type="entry name" value="Zn_clus"/>
    <property type="match status" value="1"/>
</dbReference>
<comment type="caution">
    <text evidence="9">The sequence shown here is derived from an EMBL/GenBank/DDBJ whole genome shotgun (WGS) entry which is preliminary data.</text>
</comment>
<dbReference type="InterPro" id="IPR050815">
    <property type="entry name" value="TF_fung"/>
</dbReference>
<dbReference type="Pfam" id="PF04082">
    <property type="entry name" value="Fungal_trans"/>
    <property type="match status" value="1"/>
</dbReference>
<dbReference type="EMBL" id="BSXU01001636">
    <property type="protein sequence ID" value="GMG29492.1"/>
    <property type="molecule type" value="Genomic_DNA"/>
</dbReference>
<name>A0A9W7DGJ5_AMBMO</name>
<evidence type="ECO:0000256" key="4">
    <source>
        <dbReference type="ARBA" id="ARBA00023125"/>
    </source>
</evidence>
<dbReference type="Gene3D" id="4.10.240.10">
    <property type="entry name" value="Zn(2)-C6 fungal-type DNA-binding domain"/>
    <property type="match status" value="1"/>
</dbReference>
<dbReference type="AlphaFoldDB" id="A0A9W7DGJ5"/>
<feature type="region of interest" description="Disordered" evidence="7">
    <location>
        <begin position="94"/>
        <end position="161"/>
    </location>
</feature>
<dbReference type="CDD" id="cd12148">
    <property type="entry name" value="fungal_TF_MHR"/>
    <property type="match status" value="1"/>
</dbReference>
<evidence type="ECO:0000256" key="5">
    <source>
        <dbReference type="ARBA" id="ARBA00023163"/>
    </source>
</evidence>
<dbReference type="OrthoDB" id="3037908at2759"/>
<evidence type="ECO:0000256" key="6">
    <source>
        <dbReference type="ARBA" id="ARBA00023242"/>
    </source>
</evidence>
<dbReference type="SMART" id="SM00066">
    <property type="entry name" value="GAL4"/>
    <property type="match status" value="1"/>
</dbReference>
<keyword evidence="3" id="KW-0805">Transcription regulation</keyword>
<feature type="compositionally biased region" description="Basic and acidic residues" evidence="7">
    <location>
        <begin position="99"/>
        <end position="108"/>
    </location>
</feature>
<reference evidence="9" key="1">
    <citation type="submission" date="2023-04" db="EMBL/GenBank/DDBJ databases">
        <title>Ambrosiozyma monospora NBRC 1965.</title>
        <authorList>
            <person name="Ichikawa N."/>
            <person name="Sato H."/>
            <person name="Tonouchi N."/>
        </authorList>
    </citation>
    <scope>NUCLEOTIDE SEQUENCE</scope>
    <source>
        <strain evidence="9">NBRC 1965</strain>
    </source>
</reference>
<evidence type="ECO:0000256" key="2">
    <source>
        <dbReference type="ARBA" id="ARBA00022723"/>
    </source>
</evidence>
<dbReference type="GO" id="GO:0005634">
    <property type="term" value="C:nucleus"/>
    <property type="evidence" value="ECO:0007669"/>
    <property type="project" value="UniProtKB-SubCell"/>
</dbReference>
<accession>A0A9W7DGJ5</accession>
<dbReference type="SUPFAM" id="SSF57701">
    <property type="entry name" value="Zn2/Cys6 DNA-binding domain"/>
    <property type="match status" value="1"/>
</dbReference>
<dbReference type="GO" id="GO:0008270">
    <property type="term" value="F:zinc ion binding"/>
    <property type="evidence" value="ECO:0007669"/>
    <property type="project" value="InterPro"/>
</dbReference>
<evidence type="ECO:0000313" key="9">
    <source>
        <dbReference type="EMBL" id="GMG29492.1"/>
    </source>
</evidence>
<dbReference type="GO" id="GO:0003677">
    <property type="term" value="F:DNA binding"/>
    <property type="evidence" value="ECO:0007669"/>
    <property type="project" value="UniProtKB-KW"/>
</dbReference>
<dbReference type="GO" id="GO:0006351">
    <property type="term" value="P:DNA-templated transcription"/>
    <property type="evidence" value="ECO:0007669"/>
    <property type="project" value="InterPro"/>
</dbReference>
<dbReference type="PROSITE" id="PS00463">
    <property type="entry name" value="ZN2_CY6_FUNGAL_1"/>
    <property type="match status" value="1"/>
</dbReference>
<dbReference type="GO" id="GO:0000981">
    <property type="term" value="F:DNA-binding transcription factor activity, RNA polymerase II-specific"/>
    <property type="evidence" value="ECO:0007669"/>
    <property type="project" value="InterPro"/>
</dbReference>
<organism evidence="9 10">
    <name type="scientific">Ambrosiozyma monospora</name>
    <name type="common">Yeast</name>
    <name type="synonym">Endomycopsis monosporus</name>
    <dbReference type="NCBI Taxonomy" id="43982"/>
    <lineage>
        <taxon>Eukaryota</taxon>
        <taxon>Fungi</taxon>
        <taxon>Dikarya</taxon>
        <taxon>Ascomycota</taxon>
        <taxon>Saccharomycotina</taxon>
        <taxon>Pichiomycetes</taxon>
        <taxon>Pichiales</taxon>
        <taxon>Pichiaceae</taxon>
        <taxon>Ambrosiozyma</taxon>
    </lineage>
</organism>
<keyword evidence="5" id="KW-0804">Transcription</keyword>
<evidence type="ECO:0000256" key="3">
    <source>
        <dbReference type="ARBA" id="ARBA00023015"/>
    </source>
</evidence>
<dbReference type="InterPro" id="IPR036864">
    <property type="entry name" value="Zn2-C6_fun-type_DNA-bd_sf"/>
</dbReference>
<sequence>MSKDSRPRACDRCRSRKIKCVSISPTECKACLKDQVKCTFKPASTKMKTAKSKSKKNHGKNGVKPLIWKKSMTVESGTRQLVNLPNPSFLQQKMNNVCSKDDPGRHGVAEPGSSKTSVIQVDKSETLGPNSATEQQQQQQQERQGQRQGQAETQSPPMLDGVPLRTLVDPSFVADLPPSKAEEYHRFFFDELGFLSDIIFSPKFFDNYKTKNFHPTKCLAYVIWAIVLVVKQDVELAELYAKKSEALLRELLESPELGLKMYNSITTCQTLGLIGDYMFRRGRTLKCSLILAECIRICQLKEYDSLDKKHPFGLSVHEGNRACFVQETEDYPSWVLLEEQRRTFFRIFCFDKYSGLGRNLRPILEPELIKTRVPSSLNIEYFHNVGETHIPDVIDYKESDCPMLMEGVAAISRGEILYNVSPFGIHVILLTVVHEIICWTNDICSPDVEMNEQMIASMVSNMNQFYFKLDFLGNTFTGYCWENLNSNMIMIGIAKMRILHTVISIFTRILQTSPQMFDANMDTVYFEAQTSCTQITLDLIKLLIDCGKLPELLIKNPFYHMTTHHVIKSVIQLAIISKQPNCKHVDKKFISEMFADLTKMVATFESMKDKVNLFAHLINFYNSKLNIFESNPYESIFFQDQLQV</sequence>
<dbReference type="CDD" id="cd00067">
    <property type="entry name" value="GAL4"/>
    <property type="match status" value="1"/>
</dbReference>
<evidence type="ECO:0000256" key="7">
    <source>
        <dbReference type="SAM" id="MobiDB-lite"/>
    </source>
</evidence>
<gene>
    <name evidence="9" type="ORF">Amon01_000371400</name>
</gene>
<dbReference type="PANTHER" id="PTHR47338">
    <property type="entry name" value="ZN(II)2CYS6 TRANSCRIPTION FACTOR (EUROFUNG)-RELATED"/>
    <property type="match status" value="1"/>
</dbReference>
<evidence type="ECO:0000256" key="1">
    <source>
        <dbReference type="ARBA" id="ARBA00004123"/>
    </source>
</evidence>
<dbReference type="InterPro" id="IPR001138">
    <property type="entry name" value="Zn2Cys6_DnaBD"/>
</dbReference>
<comment type="subcellular location">
    <subcellularLocation>
        <location evidence="1">Nucleus</location>
    </subcellularLocation>
</comment>
<evidence type="ECO:0000313" key="10">
    <source>
        <dbReference type="Proteomes" id="UP001165063"/>
    </source>
</evidence>
<dbReference type="PROSITE" id="PS50048">
    <property type="entry name" value="ZN2_CY6_FUNGAL_2"/>
    <property type="match status" value="1"/>
</dbReference>
<keyword evidence="10" id="KW-1185">Reference proteome</keyword>
<proteinExistence type="predicted"/>
<dbReference type="InterPro" id="IPR007219">
    <property type="entry name" value="XnlR_reg_dom"/>
</dbReference>
<dbReference type="PANTHER" id="PTHR47338:SF3">
    <property type="entry name" value="C6 FINGER DOMAIN TRANSCRIPTION FACTOR DBAA-RELATED"/>
    <property type="match status" value="1"/>
</dbReference>
<keyword evidence="4" id="KW-0238">DNA-binding</keyword>
<feature type="compositionally biased region" description="Basic residues" evidence="7">
    <location>
        <begin position="48"/>
        <end position="61"/>
    </location>
</feature>
<feature type="compositionally biased region" description="Low complexity" evidence="7">
    <location>
        <begin position="132"/>
        <end position="154"/>
    </location>
</feature>
<protein>
    <submittedName>
        <fullName evidence="9">Unnamed protein product</fullName>
    </submittedName>
</protein>
<feature type="region of interest" description="Disordered" evidence="7">
    <location>
        <begin position="44"/>
        <end position="65"/>
    </location>
</feature>
<feature type="domain" description="Zn(2)-C6 fungal-type" evidence="8">
    <location>
        <begin position="9"/>
        <end position="40"/>
    </location>
</feature>